<dbReference type="RefSeq" id="WP_267162398.1">
    <property type="nucleotide sequence ID" value="NZ_CP112972.1"/>
</dbReference>
<proteinExistence type="inferred from homology"/>
<sequence length="240" mass="25199">MKVSEILSASDVAHSFGDVDVLEDISLSVEAGTVTALIGPNGSGKTTLLRVLAGILSPTAGRVDYHGPEAEREIGYMPQQPSFRSGFTAAETLAFYTSLVGGDPESLLDRVGLEQAETRNVEALSGGMRRLLGIAQATVGDPPVIILDEPGSGLDPGMRQQTFEVVEELAIDGAAVLLSTHDMTLAAEFADQIILIERGAVVEAAEPTQLFAEYDCESLQAVFETVFETGTAVDVAGETA</sequence>
<evidence type="ECO:0000313" key="6">
    <source>
        <dbReference type="EMBL" id="MFC7059616.1"/>
    </source>
</evidence>
<dbReference type="SMART" id="SM00382">
    <property type="entry name" value="AAA"/>
    <property type="match status" value="1"/>
</dbReference>
<dbReference type="PANTHER" id="PTHR42711:SF5">
    <property type="entry name" value="ABC TRANSPORTER ATP-BINDING PROTEIN NATA"/>
    <property type="match status" value="1"/>
</dbReference>
<dbReference type="GO" id="GO:0005524">
    <property type="term" value="F:ATP binding"/>
    <property type="evidence" value="ECO:0007669"/>
    <property type="project" value="UniProtKB-KW"/>
</dbReference>
<evidence type="ECO:0000256" key="4">
    <source>
        <dbReference type="ARBA" id="ARBA00022840"/>
    </source>
</evidence>
<feature type="domain" description="ABC transporter" evidence="5">
    <location>
        <begin position="7"/>
        <end position="223"/>
    </location>
</feature>
<comment type="caution">
    <text evidence="6">The sequence shown here is derived from an EMBL/GenBank/DDBJ whole genome shotgun (WGS) entry which is preliminary data.</text>
</comment>
<keyword evidence="4 6" id="KW-0067">ATP-binding</keyword>
<accession>A0ABD5W276</accession>
<evidence type="ECO:0000256" key="2">
    <source>
        <dbReference type="ARBA" id="ARBA00022448"/>
    </source>
</evidence>
<dbReference type="Proteomes" id="UP001596445">
    <property type="component" value="Unassembled WGS sequence"/>
</dbReference>
<dbReference type="EMBL" id="JBHSZI010000001">
    <property type="protein sequence ID" value="MFC7059616.1"/>
    <property type="molecule type" value="Genomic_DNA"/>
</dbReference>
<dbReference type="SUPFAM" id="SSF52540">
    <property type="entry name" value="P-loop containing nucleoside triphosphate hydrolases"/>
    <property type="match status" value="1"/>
</dbReference>
<comment type="similarity">
    <text evidence="1">Belongs to the ABC transporter superfamily.</text>
</comment>
<dbReference type="PANTHER" id="PTHR42711">
    <property type="entry name" value="ABC TRANSPORTER ATP-BINDING PROTEIN"/>
    <property type="match status" value="1"/>
</dbReference>
<dbReference type="Gene3D" id="3.40.50.300">
    <property type="entry name" value="P-loop containing nucleotide triphosphate hydrolases"/>
    <property type="match status" value="1"/>
</dbReference>
<dbReference type="InterPro" id="IPR017871">
    <property type="entry name" value="ABC_transporter-like_CS"/>
</dbReference>
<dbReference type="PROSITE" id="PS00211">
    <property type="entry name" value="ABC_TRANSPORTER_1"/>
    <property type="match status" value="1"/>
</dbReference>
<evidence type="ECO:0000256" key="1">
    <source>
        <dbReference type="ARBA" id="ARBA00005417"/>
    </source>
</evidence>
<dbReference type="CDD" id="cd03230">
    <property type="entry name" value="ABC_DR_subfamily_A"/>
    <property type="match status" value="1"/>
</dbReference>
<dbReference type="InterPro" id="IPR003439">
    <property type="entry name" value="ABC_transporter-like_ATP-bd"/>
</dbReference>
<evidence type="ECO:0000313" key="7">
    <source>
        <dbReference type="Proteomes" id="UP001596445"/>
    </source>
</evidence>
<gene>
    <name evidence="6" type="ORF">ACFQQG_17285</name>
</gene>
<keyword evidence="2" id="KW-0813">Transport</keyword>
<dbReference type="GeneID" id="76631793"/>
<evidence type="ECO:0000256" key="3">
    <source>
        <dbReference type="ARBA" id="ARBA00022741"/>
    </source>
</evidence>
<dbReference type="InterPro" id="IPR003593">
    <property type="entry name" value="AAA+_ATPase"/>
</dbReference>
<organism evidence="6 7">
    <name type="scientific">Halovenus salina</name>
    <dbReference type="NCBI Taxonomy" id="1510225"/>
    <lineage>
        <taxon>Archaea</taxon>
        <taxon>Methanobacteriati</taxon>
        <taxon>Methanobacteriota</taxon>
        <taxon>Stenosarchaea group</taxon>
        <taxon>Halobacteria</taxon>
        <taxon>Halobacteriales</taxon>
        <taxon>Haloarculaceae</taxon>
        <taxon>Halovenus</taxon>
    </lineage>
</organism>
<keyword evidence="3" id="KW-0547">Nucleotide-binding</keyword>
<dbReference type="PROSITE" id="PS50893">
    <property type="entry name" value="ABC_TRANSPORTER_2"/>
    <property type="match status" value="1"/>
</dbReference>
<dbReference type="InterPro" id="IPR027417">
    <property type="entry name" value="P-loop_NTPase"/>
</dbReference>
<protein>
    <submittedName>
        <fullName evidence="6">ABC transporter ATP-binding protein</fullName>
    </submittedName>
</protein>
<dbReference type="InterPro" id="IPR050763">
    <property type="entry name" value="ABC_transporter_ATP-binding"/>
</dbReference>
<reference evidence="6 7" key="1">
    <citation type="journal article" date="2019" name="Int. J. Syst. Evol. Microbiol.">
        <title>The Global Catalogue of Microorganisms (GCM) 10K type strain sequencing project: providing services to taxonomists for standard genome sequencing and annotation.</title>
        <authorList>
            <consortium name="The Broad Institute Genomics Platform"/>
            <consortium name="The Broad Institute Genome Sequencing Center for Infectious Disease"/>
            <person name="Wu L."/>
            <person name="Ma J."/>
        </authorList>
    </citation>
    <scope>NUCLEOTIDE SEQUENCE [LARGE SCALE GENOMIC DNA]</scope>
    <source>
        <strain evidence="6 7">JCM 30072</strain>
    </source>
</reference>
<evidence type="ECO:0000259" key="5">
    <source>
        <dbReference type="PROSITE" id="PS50893"/>
    </source>
</evidence>
<dbReference type="AlphaFoldDB" id="A0ABD5W276"/>
<name>A0ABD5W276_9EURY</name>
<dbReference type="Pfam" id="PF00005">
    <property type="entry name" value="ABC_tran"/>
    <property type="match status" value="1"/>
</dbReference>
<keyword evidence="7" id="KW-1185">Reference proteome</keyword>